<accession>A0ABP3YVV9</accession>
<dbReference type="NCBIfam" id="NF002550">
    <property type="entry name" value="PRK02106.1"/>
    <property type="match status" value="1"/>
</dbReference>
<dbReference type="Pfam" id="PF05199">
    <property type="entry name" value="GMC_oxred_C"/>
    <property type="match status" value="1"/>
</dbReference>
<evidence type="ECO:0000256" key="5">
    <source>
        <dbReference type="RuleBase" id="RU003968"/>
    </source>
</evidence>
<dbReference type="SUPFAM" id="SSF54373">
    <property type="entry name" value="FAD-linked reductases, C-terminal domain"/>
    <property type="match status" value="1"/>
</dbReference>
<evidence type="ECO:0000256" key="1">
    <source>
        <dbReference type="ARBA" id="ARBA00001974"/>
    </source>
</evidence>
<sequence>MVDRFTYVVVGAGAAGCVVANRLSANPDHRVLLLEAGPADRSPLIHMPVGFTKLTSPKVNWRFETVPQRHLDGRSMYYPQGRTLGGSTSINAMIYIRGHRLDYDEWRDLGNKGWGYQDVLPYFKKSEANERLADGFHGTSGPMSVVEQLMHNPLTKAFVRAGQEMGLPYNHDFNGAEQDGVGYYDVTQRNARRESAATAFLRPARRRPNLTVVTEALATRVVVKHGRAVGVTYLRGGKEHTACAEGEVILSGGAVNSPRLLLLSGIGPGEELSRLGIPVVHDLKGVGKNLQDHMDVYITAKTAPVSYNQEDRWDRALWHGLQYLLFRTGPVTACVAEAGAFLRSSEKVRSPDIQIHCLPAYVVDHGRQRIKGHGVTINTCNLRPRSIGEVTLRSADPLVPPAIDPNFLADPYDWEISMAAFEKGRELLATSAFAPLIRREHMPGARVRTKQEIRAYIKQWSKTDYHPVGTCKMGSDDMAVVDTDLRVHGLQGLRVIDASIMPTLISGNTQAPSIMIGEKGAAHVLGEA</sequence>
<organism evidence="8 9">
    <name type="scientific">Streptomyces thermoalcalitolerans</name>
    <dbReference type="NCBI Taxonomy" id="65605"/>
    <lineage>
        <taxon>Bacteria</taxon>
        <taxon>Bacillati</taxon>
        <taxon>Actinomycetota</taxon>
        <taxon>Actinomycetes</taxon>
        <taxon>Kitasatosporales</taxon>
        <taxon>Streptomycetaceae</taxon>
        <taxon>Streptomyces</taxon>
    </lineage>
</organism>
<dbReference type="Gene3D" id="3.50.50.60">
    <property type="entry name" value="FAD/NAD(P)-binding domain"/>
    <property type="match status" value="1"/>
</dbReference>
<dbReference type="PROSITE" id="PS00623">
    <property type="entry name" value="GMC_OXRED_1"/>
    <property type="match status" value="1"/>
</dbReference>
<protein>
    <submittedName>
        <fullName evidence="8">Choline dehydrogenase</fullName>
    </submittedName>
</protein>
<evidence type="ECO:0000256" key="4">
    <source>
        <dbReference type="ARBA" id="ARBA00022827"/>
    </source>
</evidence>
<dbReference type="PROSITE" id="PS51257">
    <property type="entry name" value="PROKAR_LIPOPROTEIN"/>
    <property type="match status" value="1"/>
</dbReference>
<comment type="similarity">
    <text evidence="2 5">Belongs to the GMC oxidoreductase family.</text>
</comment>
<evidence type="ECO:0000313" key="9">
    <source>
        <dbReference type="Proteomes" id="UP001501005"/>
    </source>
</evidence>
<feature type="domain" description="Glucose-methanol-choline oxidoreductase N-terminal" evidence="7">
    <location>
        <begin position="253"/>
        <end position="267"/>
    </location>
</feature>
<dbReference type="InterPro" id="IPR007867">
    <property type="entry name" value="GMC_OxRtase_C"/>
</dbReference>
<dbReference type="Proteomes" id="UP001501005">
    <property type="component" value="Unassembled WGS sequence"/>
</dbReference>
<dbReference type="InterPro" id="IPR000172">
    <property type="entry name" value="GMC_OxRdtase_N"/>
</dbReference>
<keyword evidence="4 5" id="KW-0274">FAD</keyword>
<feature type="domain" description="Glucose-methanol-choline oxidoreductase N-terminal" evidence="6">
    <location>
        <begin position="81"/>
        <end position="104"/>
    </location>
</feature>
<dbReference type="PIRSF" id="PIRSF000137">
    <property type="entry name" value="Alcohol_oxidase"/>
    <property type="match status" value="1"/>
</dbReference>
<evidence type="ECO:0000259" key="6">
    <source>
        <dbReference type="PROSITE" id="PS00623"/>
    </source>
</evidence>
<dbReference type="SUPFAM" id="SSF51905">
    <property type="entry name" value="FAD/NAD(P)-binding domain"/>
    <property type="match status" value="1"/>
</dbReference>
<keyword evidence="9" id="KW-1185">Reference proteome</keyword>
<keyword evidence="3 5" id="KW-0285">Flavoprotein</keyword>
<dbReference type="PANTHER" id="PTHR11552:SF147">
    <property type="entry name" value="CHOLINE DEHYDROGENASE, MITOCHONDRIAL"/>
    <property type="match status" value="1"/>
</dbReference>
<comment type="caution">
    <text evidence="8">The sequence shown here is derived from an EMBL/GenBank/DDBJ whole genome shotgun (WGS) entry which is preliminary data.</text>
</comment>
<dbReference type="InterPro" id="IPR036188">
    <property type="entry name" value="FAD/NAD-bd_sf"/>
</dbReference>
<evidence type="ECO:0000313" key="8">
    <source>
        <dbReference type="EMBL" id="GAA0904008.1"/>
    </source>
</evidence>
<proteinExistence type="inferred from homology"/>
<dbReference type="EMBL" id="BAAAHG010000003">
    <property type="protein sequence ID" value="GAA0904008.1"/>
    <property type="molecule type" value="Genomic_DNA"/>
</dbReference>
<reference evidence="9" key="1">
    <citation type="journal article" date="2019" name="Int. J. Syst. Evol. Microbiol.">
        <title>The Global Catalogue of Microorganisms (GCM) 10K type strain sequencing project: providing services to taxonomists for standard genome sequencing and annotation.</title>
        <authorList>
            <consortium name="The Broad Institute Genomics Platform"/>
            <consortium name="The Broad Institute Genome Sequencing Center for Infectious Disease"/>
            <person name="Wu L."/>
            <person name="Ma J."/>
        </authorList>
    </citation>
    <scope>NUCLEOTIDE SEQUENCE [LARGE SCALE GENOMIC DNA]</scope>
    <source>
        <strain evidence="9">JCM 10673</strain>
    </source>
</reference>
<evidence type="ECO:0000256" key="2">
    <source>
        <dbReference type="ARBA" id="ARBA00010790"/>
    </source>
</evidence>
<name>A0ABP3YVV9_9ACTN</name>
<comment type="cofactor">
    <cofactor evidence="1">
        <name>FAD</name>
        <dbReference type="ChEBI" id="CHEBI:57692"/>
    </cofactor>
</comment>
<dbReference type="Pfam" id="PF00732">
    <property type="entry name" value="GMC_oxred_N"/>
    <property type="match status" value="1"/>
</dbReference>
<dbReference type="InterPro" id="IPR012132">
    <property type="entry name" value="GMC_OxRdtase"/>
</dbReference>
<evidence type="ECO:0000256" key="3">
    <source>
        <dbReference type="ARBA" id="ARBA00022630"/>
    </source>
</evidence>
<gene>
    <name evidence="8" type="ORF">GCM10009549_07160</name>
</gene>
<dbReference type="PANTHER" id="PTHR11552">
    <property type="entry name" value="GLUCOSE-METHANOL-CHOLINE GMC OXIDOREDUCTASE"/>
    <property type="match status" value="1"/>
</dbReference>
<dbReference type="PROSITE" id="PS00624">
    <property type="entry name" value="GMC_OXRED_2"/>
    <property type="match status" value="1"/>
</dbReference>
<dbReference type="RefSeq" id="WP_344046614.1">
    <property type="nucleotide sequence ID" value="NZ_BAAAHG010000003.1"/>
</dbReference>
<dbReference type="Gene3D" id="3.30.560.10">
    <property type="entry name" value="Glucose Oxidase, domain 3"/>
    <property type="match status" value="1"/>
</dbReference>
<evidence type="ECO:0000259" key="7">
    <source>
        <dbReference type="PROSITE" id="PS00624"/>
    </source>
</evidence>